<dbReference type="AlphaFoldDB" id="F9DXM7"/>
<protein>
    <submittedName>
        <fullName evidence="2">Uncharacterized protein</fullName>
    </submittedName>
</protein>
<accession>F9DXM7</accession>
<dbReference type="EMBL" id="AFPZ01000113">
    <property type="protein sequence ID" value="EGQ20301.1"/>
    <property type="molecule type" value="Genomic_DNA"/>
</dbReference>
<dbReference type="HOGENOM" id="CLU_2556606_0_0_9"/>
<evidence type="ECO:0000256" key="1">
    <source>
        <dbReference type="SAM" id="Phobius"/>
    </source>
</evidence>
<evidence type="ECO:0000313" key="3">
    <source>
        <dbReference type="Proteomes" id="UP000005316"/>
    </source>
</evidence>
<proteinExistence type="predicted"/>
<gene>
    <name evidence="2" type="ORF">HMPREF9372_3558</name>
</gene>
<feature type="transmembrane region" description="Helical" evidence="1">
    <location>
        <begin position="44"/>
        <end position="67"/>
    </location>
</feature>
<reference evidence="2 3" key="1">
    <citation type="submission" date="2011-04" db="EMBL/GenBank/DDBJ databases">
        <authorList>
            <person name="Muzny D."/>
            <person name="Qin X."/>
            <person name="Deng J."/>
            <person name="Jiang H."/>
            <person name="Liu Y."/>
            <person name="Qu J."/>
            <person name="Song X.-Z."/>
            <person name="Zhang L."/>
            <person name="Thornton R."/>
            <person name="Coyle M."/>
            <person name="Francisco L."/>
            <person name="Jackson L."/>
            <person name="Javaid M."/>
            <person name="Korchina V."/>
            <person name="Kovar C."/>
            <person name="Mata R."/>
            <person name="Mathew T."/>
            <person name="Ngo R."/>
            <person name="Nguyen L."/>
            <person name="Nguyen N."/>
            <person name="Okwuonu G."/>
            <person name="Ongeri F."/>
            <person name="Pham C."/>
            <person name="Simmons D."/>
            <person name="Wilczek-Boney K."/>
            <person name="Hale W."/>
            <person name="Jakkamsetti A."/>
            <person name="Pham P."/>
            <person name="Ruth R."/>
            <person name="San Lucas F."/>
            <person name="Warren J."/>
            <person name="Zhang J."/>
            <person name="Zhao Z."/>
            <person name="Zhou C."/>
            <person name="Zhu D."/>
            <person name="Lee S."/>
            <person name="Bess C."/>
            <person name="Blankenburg K."/>
            <person name="Forbes L."/>
            <person name="Fu Q."/>
            <person name="Gubbala S."/>
            <person name="Hirani K."/>
            <person name="Jayaseelan J.C."/>
            <person name="Lara F."/>
            <person name="Munidasa M."/>
            <person name="Palculict T."/>
            <person name="Patil S."/>
            <person name="Pu L.-L."/>
            <person name="Saada N."/>
            <person name="Tang L."/>
            <person name="Weissenberger G."/>
            <person name="Zhu Y."/>
            <person name="Hemphill L."/>
            <person name="Shang Y."/>
            <person name="Youmans B."/>
            <person name="Ayvaz T."/>
            <person name="Ross M."/>
            <person name="Santibanez J."/>
            <person name="Aqrawi P."/>
            <person name="Gross S."/>
            <person name="Joshi V."/>
            <person name="Fowler G."/>
            <person name="Nazareth L."/>
            <person name="Reid J."/>
            <person name="Worley K."/>
            <person name="Petrosino J."/>
            <person name="Highlander S."/>
            <person name="Gibbs R."/>
        </authorList>
    </citation>
    <scope>NUCLEOTIDE SEQUENCE [LARGE SCALE GENOMIC DNA]</scope>
    <source>
        <strain evidence="2 3">2681</strain>
    </source>
</reference>
<dbReference type="Proteomes" id="UP000005316">
    <property type="component" value="Unassembled WGS sequence"/>
</dbReference>
<keyword evidence="1" id="KW-1133">Transmembrane helix</keyword>
<evidence type="ECO:0000313" key="2">
    <source>
        <dbReference type="EMBL" id="EGQ20301.1"/>
    </source>
</evidence>
<name>F9DXM7_9BACL</name>
<keyword evidence="1" id="KW-0812">Transmembrane</keyword>
<keyword evidence="1" id="KW-0472">Membrane</keyword>
<organism evidence="2 3">
    <name type="scientific">Sporosarcina newyorkensis 2681</name>
    <dbReference type="NCBI Taxonomy" id="1027292"/>
    <lineage>
        <taxon>Bacteria</taxon>
        <taxon>Bacillati</taxon>
        <taxon>Bacillota</taxon>
        <taxon>Bacilli</taxon>
        <taxon>Bacillales</taxon>
        <taxon>Caryophanaceae</taxon>
        <taxon>Sporosarcina</taxon>
    </lineage>
</organism>
<comment type="caution">
    <text evidence="2">The sequence shown here is derived from an EMBL/GenBank/DDBJ whole genome shotgun (WGS) entry which is preliminary data.</text>
</comment>
<sequence>MIIKSFEKIEGAAHVPDYYKRAKDRKIVENDANIFEVLKNPNRIILTAYGILLTLVVLLALLIVFIVKRRRCNLGTGEATAK</sequence>